<dbReference type="NCBIfam" id="NF007128">
    <property type="entry name" value="PRK09569.1"/>
    <property type="match status" value="1"/>
</dbReference>
<dbReference type="SUPFAM" id="SSF48256">
    <property type="entry name" value="Citrate synthase"/>
    <property type="match status" value="1"/>
</dbReference>
<dbReference type="HAMAP" id="MF_02002">
    <property type="entry name" value="Ile_tRNA_synth_type1"/>
    <property type="match status" value="1"/>
</dbReference>
<evidence type="ECO:0000256" key="2">
    <source>
        <dbReference type="ARBA" id="ARBA00010566"/>
    </source>
</evidence>
<dbReference type="GO" id="GO:0004822">
    <property type="term" value="F:isoleucine-tRNA ligase activity"/>
    <property type="evidence" value="ECO:0007669"/>
    <property type="project" value="InterPro"/>
</dbReference>
<dbReference type="PANTHER" id="PTHR42765">
    <property type="entry name" value="SOLEUCYL-TRNA SYNTHETASE"/>
    <property type="match status" value="1"/>
</dbReference>
<dbReference type="SUPFAM" id="SSF47323">
    <property type="entry name" value="Anticodon-binding domain of a subclass of class I aminoacyl-tRNA synthetases"/>
    <property type="match status" value="1"/>
</dbReference>
<evidence type="ECO:0000256" key="6">
    <source>
        <dbReference type="ARBA" id="ARBA00022840"/>
    </source>
</evidence>
<name>A0A2P7YZ19_9ASCO</name>
<dbReference type="InterPro" id="IPR010109">
    <property type="entry name" value="Citrate_synthase_euk"/>
</dbReference>
<keyword evidence="6 11" id="KW-0067">ATP-binding</keyword>
<dbReference type="GO" id="GO:0000049">
    <property type="term" value="F:tRNA binding"/>
    <property type="evidence" value="ECO:0007669"/>
    <property type="project" value="InterPro"/>
</dbReference>
<dbReference type="GO" id="GO:0005739">
    <property type="term" value="C:mitochondrion"/>
    <property type="evidence" value="ECO:0007669"/>
    <property type="project" value="TreeGrafter"/>
</dbReference>
<dbReference type="InterPro" id="IPR016143">
    <property type="entry name" value="Citrate_synth-like_sm_a-sub"/>
</dbReference>
<keyword evidence="15" id="KW-1185">Reference proteome</keyword>
<comment type="caution">
    <text evidence="14">The sequence shown here is derived from an EMBL/GenBank/DDBJ whole genome shotgun (WGS) entry which is preliminary data.</text>
</comment>
<dbReference type="STRING" id="418784.A0A2P7YZ19"/>
<evidence type="ECO:0000256" key="5">
    <source>
        <dbReference type="ARBA" id="ARBA00022741"/>
    </source>
</evidence>
<dbReference type="InterPro" id="IPR002020">
    <property type="entry name" value="Citrate_synthase"/>
</dbReference>
<dbReference type="InterPro" id="IPR001412">
    <property type="entry name" value="aa-tRNA-synth_I_CS"/>
</dbReference>
<keyword evidence="4 10" id="KW-0808">Transferase</keyword>
<dbReference type="InterPro" id="IPR002301">
    <property type="entry name" value="Ile-tRNA-ligase"/>
</dbReference>
<dbReference type="OrthoDB" id="10264412at2759"/>
<keyword evidence="7 11" id="KW-0648">Protein biosynthesis</keyword>
<evidence type="ECO:0000256" key="11">
    <source>
        <dbReference type="RuleBase" id="RU363035"/>
    </source>
</evidence>
<proteinExistence type="inferred from homology"/>
<comment type="similarity">
    <text evidence="1 11">Belongs to the class-I aminoacyl-tRNA synthetase family.</text>
</comment>
<dbReference type="Gene3D" id="1.10.730.20">
    <property type="match status" value="1"/>
</dbReference>
<dbReference type="NCBIfam" id="TIGR01793">
    <property type="entry name" value="cit_synth_euk"/>
    <property type="match status" value="1"/>
</dbReference>
<organism evidence="14 15">
    <name type="scientific">Candidozyma pseudohaemuli</name>
    <dbReference type="NCBI Taxonomy" id="418784"/>
    <lineage>
        <taxon>Eukaryota</taxon>
        <taxon>Fungi</taxon>
        <taxon>Dikarya</taxon>
        <taxon>Ascomycota</taxon>
        <taxon>Saccharomycotina</taxon>
        <taxon>Pichiomycetes</taxon>
        <taxon>Metschnikowiaceae</taxon>
        <taxon>Candidozyma</taxon>
    </lineage>
</organism>
<dbReference type="InterPro" id="IPR036969">
    <property type="entry name" value="Citrate_synthase_sf"/>
</dbReference>
<dbReference type="VEuPathDB" id="FungiDB:C7M61_000876"/>
<feature type="active site" evidence="9">
    <location>
        <position position="341"/>
    </location>
</feature>
<evidence type="ECO:0000256" key="8">
    <source>
        <dbReference type="ARBA" id="ARBA00023146"/>
    </source>
</evidence>
<dbReference type="GO" id="GO:0046912">
    <property type="term" value="F:acyltransferase activity, acyl groups converted into alkyl on transfer"/>
    <property type="evidence" value="ECO:0007669"/>
    <property type="project" value="InterPro"/>
</dbReference>
<dbReference type="RefSeq" id="XP_024715900.1">
    <property type="nucleotide sequence ID" value="XM_024856301.1"/>
</dbReference>
<dbReference type="CDD" id="cd07960">
    <property type="entry name" value="Anticodon_Ia_Ile_BEm"/>
    <property type="match status" value="1"/>
</dbReference>
<feature type="active site" evidence="9">
    <location>
        <position position="295"/>
    </location>
</feature>
<dbReference type="GO" id="GO:0002161">
    <property type="term" value="F:aminoacyl-tRNA deacylase activity"/>
    <property type="evidence" value="ECO:0007669"/>
    <property type="project" value="InterPro"/>
</dbReference>
<dbReference type="NCBIfam" id="TIGR00392">
    <property type="entry name" value="ileS"/>
    <property type="match status" value="1"/>
</dbReference>
<dbReference type="GO" id="GO:0032543">
    <property type="term" value="P:mitochondrial translation"/>
    <property type="evidence" value="ECO:0007669"/>
    <property type="project" value="TreeGrafter"/>
</dbReference>
<gene>
    <name evidence="14" type="ORF">C7M61_000876</name>
</gene>
<dbReference type="Pfam" id="PF00133">
    <property type="entry name" value="tRNA-synt_1"/>
    <property type="match status" value="1"/>
</dbReference>
<feature type="active site" evidence="9">
    <location>
        <position position="396"/>
    </location>
</feature>
<evidence type="ECO:0000256" key="7">
    <source>
        <dbReference type="ARBA" id="ARBA00022917"/>
    </source>
</evidence>
<dbReference type="FunFam" id="1.10.230.10:FF:000001">
    <property type="entry name" value="Citrate synthase"/>
    <property type="match status" value="1"/>
</dbReference>
<dbReference type="Pfam" id="PF08264">
    <property type="entry name" value="Anticodon_1"/>
    <property type="match status" value="1"/>
</dbReference>
<dbReference type="Gene3D" id="1.10.10.830">
    <property type="entry name" value="Ile-tRNA synthetase CP2 domain-like"/>
    <property type="match status" value="1"/>
</dbReference>
<dbReference type="SUPFAM" id="SSF52374">
    <property type="entry name" value="Nucleotidylyl transferase"/>
    <property type="match status" value="1"/>
</dbReference>
<accession>A0A2P7YZ19</accession>
<evidence type="ECO:0000313" key="14">
    <source>
        <dbReference type="EMBL" id="PSK41201.1"/>
    </source>
</evidence>
<dbReference type="GO" id="GO:0006101">
    <property type="term" value="P:citrate metabolic process"/>
    <property type="evidence" value="ECO:0007669"/>
    <property type="project" value="InterPro"/>
</dbReference>
<dbReference type="SUPFAM" id="SSF50677">
    <property type="entry name" value="ValRS/IleRS/LeuRS editing domain"/>
    <property type="match status" value="1"/>
</dbReference>
<dbReference type="PROSITE" id="PS00480">
    <property type="entry name" value="CITRATE_SYNTHASE"/>
    <property type="match status" value="1"/>
</dbReference>
<sequence length="1387" mass="156756">MSLRSFQRSALKRALQTRTYASEPTLKARFAELLPEKVEEVKQLKKEHGKTVIGEVLLEQAYGGMRGIKGLVWEGSVLDPIEGIRFRGRTIPDIQKELPKGPGGSEPLPEALFWLLLTGEVPTDAQTKALSEELAARSALPKHVEELIDRSPSHLHPMAQFSIAVTALESESQFAKAYAKGVPKSEYWKYTYEDSIELLAKLPNIAARIYRNVFHDGKLAGEVSKDLDYGANLSNLLGFGNNAEFVELMRLYLTIHSDHEGGNVSAHTTHLVGSALSSPFLSLSAGLSGLAGPLHGRANQEVLEWLFKLKADLKGDISKEAIEKYLWDTLNSGRVVPGYGHAVLRKTDPRYTAQREFALKHMPDYDLFKLVSNIYEVAPGVLTKHGKTKNPWPNVDSHSGVLLQYYGLTEESFYTVLFGVSRAFGVLPQLIIDRGLGAPIERPKSFSTEKYIEIPKGTERDDLLKECGKKLYIRQFDRSKTSSEFTLHDGPPYANGDLHLGHALNKILKDIINRFELINKGKRINYRPGWDCHGLPIEMKAVKGLNNLSPVEIRKLCRELADSMIEKQREQFRDFAIMANFDEPYVTMTHDYETAQLKIFLRLFENGLLSRQLKPVWWGCETQTALAEAELEYNPEHKSVAVFVKYPLEKTDIFPGYEKVSLLIWTSTPWTLPANKAICVHKDIEYTLIKNTESGEGIVVAKELAESVLKYDEKYQLDSLISVRGSELEGLRYISPSNESQELFPILHGDHVSASAGTGLVHTAPAHGMEDYLVGRKHSLKVSSSVDEKGHYISENIPQGYQELAGKYANGKPSIFKVIQHLENHDMLFHLNKLYKHSYPYDWRSKTPVVQRATPQWFVNVEKIKEAAASLLDNVEFVPPLGVNRLKAFIQNRSEWCISRQRAWGAPLPIVYHKETKEPIEDPEVIRYTVDRITEYGTDAWFEDESDVSRWLPSNIDGSNYFKGKDTMDVWFDSGTSWSTLSSDLEASCVSDKPLADIYLEGSDQHRGWFQLSLLNKIIASTRDGRNFKPVAPYKKIITHGFLLDKKNKKMSKSLGNVIVPTQVIDGGGKPLVPALGTDGLRLWVASSTYTSDVNVSVEVFQRLLESVKKSRVTFKYLLGNLHDFGSSDRIEHAKLNKLDQWVLSRLYNVQEKVVAHYETHNFAGVVRELNSHISELSAYYFDISKDCLYTDKKDSHRRRSIQTVLEQILKTYIGLWAPIQPLIAQEAWQLYAQQMAISEQSPFMMPWDFFAIDSAALNLTVEGEINQLWKIRDVLYKELEQLRKDGHYKNKLEVEIFLQPQGAQATSLLHNHAQFLDDYFLVSRATVGPSTEATAGPAREVSVDDFCDGSVNLLIQQSSSSKCPRCWKYIAESEEHLCQKCSEVVG</sequence>
<dbReference type="Gene3D" id="3.40.50.620">
    <property type="entry name" value="HUPs"/>
    <property type="match status" value="2"/>
</dbReference>
<evidence type="ECO:0000256" key="9">
    <source>
        <dbReference type="PIRSR" id="PIRSR610109-1"/>
    </source>
</evidence>
<dbReference type="GO" id="GO:0005524">
    <property type="term" value="F:ATP binding"/>
    <property type="evidence" value="ECO:0007669"/>
    <property type="project" value="UniProtKB-KW"/>
</dbReference>
<keyword evidence="5 11" id="KW-0547">Nucleotide-binding</keyword>
<evidence type="ECO:0000259" key="13">
    <source>
        <dbReference type="Pfam" id="PF08264"/>
    </source>
</evidence>
<evidence type="ECO:0000259" key="12">
    <source>
        <dbReference type="Pfam" id="PF00133"/>
    </source>
</evidence>
<dbReference type="InterPro" id="IPR016142">
    <property type="entry name" value="Citrate_synth-like_lrg_a-sub"/>
</dbReference>
<evidence type="ECO:0000256" key="1">
    <source>
        <dbReference type="ARBA" id="ARBA00005594"/>
    </source>
</evidence>
<dbReference type="InterPro" id="IPR023585">
    <property type="entry name" value="Ile-tRNA-ligase_type1"/>
</dbReference>
<dbReference type="PRINTS" id="PR00143">
    <property type="entry name" value="CITRTSNTHASE"/>
</dbReference>
<dbReference type="InterPro" id="IPR013155">
    <property type="entry name" value="M/V/L/I-tRNA-synth_anticd-bd"/>
</dbReference>
<protein>
    <recommendedName>
        <fullName evidence="10">Citrate synthase</fullName>
    </recommendedName>
</protein>
<dbReference type="InterPro" id="IPR014729">
    <property type="entry name" value="Rossmann-like_a/b/a_fold"/>
</dbReference>
<dbReference type="PROSITE" id="PS00178">
    <property type="entry name" value="AA_TRNA_LIGASE_I"/>
    <property type="match status" value="1"/>
</dbReference>
<dbReference type="GeneID" id="36564268"/>
<dbReference type="InterPro" id="IPR019810">
    <property type="entry name" value="Citrate_synthase_AS"/>
</dbReference>
<evidence type="ECO:0000256" key="4">
    <source>
        <dbReference type="ARBA" id="ARBA00022679"/>
    </source>
</evidence>
<dbReference type="Gene3D" id="1.10.580.10">
    <property type="entry name" value="Citrate Synthase, domain 1"/>
    <property type="match status" value="1"/>
</dbReference>
<dbReference type="InterPro" id="IPR050081">
    <property type="entry name" value="Ile-tRNA_ligase"/>
</dbReference>
<dbReference type="Gene3D" id="3.90.740.10">
    <property type="entry name" value="Valyl/Leucyl/Isoleucyl-tRNA synthetase, editing domain"/>
    <property type="match status" value="1"/>
</dbReference>
<keyword evidence="8 11" id="KW-0030">Aminoacyl-tRNA synthetase</keyword>
<dbReference type="Gene3D" id="1.10.230.10">
    <property type="entry name" value="Cytochrome P450-Terp, domain 2"/>
    <property type="match status" value="1"/>
</dbReference>
<feature type="domain" description="Aminoacyl-tRNA synthetase class Ia" evidence="12">
    <location>
        <begin position="470"/>
        <end position="1097"/>
    </location>
</feature>
<dbReference type="InterPro" id="IPR009080">
    <property type="entry name" value="tRNAsynth_Ia_anticodon-bd"/>
</dbReference>
<dbReference type="EMBL" id="PYFQ01000001">
    <property type="protein sequence ID" value="PSK41201.1"/>
    <property type="molecule type" value="Genomic_DNA"/>
</dbReference>
<dbReference type="FunFam" id="1.10.580.10:FF:000001">
    <property type="entry name" value="Citrate synthase"/>
    <property type="match status" value="1"/>
</dbReference>
<evidence type="ECO:0000256" key="3">
    <source>
        <dbReference type="ARBA" id="ARBA00022598"/>
    </source>
</evidence>
<evidence type="ECO:0000313" key="15">
    <source>
        <dbReference type="Proteomes" id="UP000241107"/>
    </source>
</evidence>
<comment type="similarity">
    <text evidence="2 10">Belongs to the citrate synthase family.</text>
</comment>
<dbReference type="Proteomes" id="UP000241107">
    <property type="component" value="Unassembled WGS sequence"/>
</dbReference>
<feature type="domain" description="Methionyl/Valyl/Leucyl/Isoleucyl-tRNA synthetase anticodon-binding" evidence="13">
    <location>
        <begin position="1140"/>
        <end position="1298"/>
    </location>
</feature>
<reference evidence="14 15" key="1">
    <citation type="submission" date="2018-03" db="EMBL/GenBank/DDBJ databases">
        <title>Candida pseudohaemulonii genome assembly and annotation.</title>
        <authorList>
            <person name="Munoz J.F."/>
            <person name="Gade L.G."/>
            <person name="Chow N.A."/>
            <person name="Litvintseva A.P."/>
            <person name="Loparev V.N."/>
            <person name="Cuomo C.A."/>
        </authorList>
    </citation>
    <scope>NUCLEOTIDE SEQUENCE [LARGE SCALE GENOMIC DNA]</scope>
    <source>
        <strain evidence="14 15">B12108</strain>
    </source>
</reference>
<dbReference type="PANTHER" id="PTHR42765:SF1">
    <property type="entry name" value="ISOLEUCINE--TRNA LIGASE, MITOCHONDRIAL"/>
    <property type="match status" value="1"/>
</dbReference>
<keyword evidence="3 11" id="KW-0436">Ligase</keyword>
<dbReference type="GO" id="GO:0006099">
    <property type="term" value="P:tricarboxylic acid cycle"/>
    <property type="evidence" value="ECO:0007669"/>
    <property type="project" value="InterPro"/>
</dbReference>
<dbReference type="InterPro" id="IPR033708">
    <property type="entry name" value="Anticodon_Ile_BEm"/>
</dbReference>
<evidence type="ECO:0000256" key="10">
    <source>
        <dbReference type="RuleBase" id="RU000441"/>
    </source>
</evidence>
<dbReference type="Pfam" id="PF00285">
    <property type="entry name" value="Citrate_synt"/>
    <property type="match status" value="1"/>
</dbReference>
<dbReference type="InterPro" id="IPR009008">
    <property type="entry name" value="Val/Leu/Ile-tRNA-synth_edit"/>
</dbReference>
<dbReference type="InterPro" id="IPR002300">
    <property type="entry name" value="aa-tRNA-synth_Ia"/>
</dbReference>
<dbReference type="GO" id="GO:0006428">
    <property type="term" value="P:isoleucyl-tRNA aminoacylation"/>
    <property type="evidence" value="ECO:0007669"/>
    <property type="project" value="InterPro"/>
</dbReference>